<dbReference type="PANTHER" id="PTHR30329">
    <property type="entry name" value="STATOR ELEMENT OF FLAGELLAR MOTOR COMPLEX"/>
    <property type="match status" value="1"/>
</dbReference>
<name>A0A4Y6Q2V4_PERCE</name>
<dbReference type="Proteomes" id="UP000315995">
    <property type="component" value="Chromosome"/>
</dbReference>
<dbReference type="GO" id="GO:0009279">
    <property type="term" value="C:cell outer membrane"/>
    <property type="evidence" value="ECO:0007669"/>
    <property type="project" value="UniProtKB-SubCell"/>
</dbReference>
<evidence type="ECO:0000256" key="2">
    <source>
        <dbReference type="ARBA" id="ARBA00023136"/>
    </source>
</evidence>
<dbReference type="SUPFAM" id="SSF103088">
    <property type="entry name" value="OmpA-like"/>
    <property type="match status" value="1"/>
</dbReference>
<dbReference type="InterPro" id="IPR006690">
    <property type="entry name" value="OMPA-like_CS"/>
</dbReference>
<protein>
    <recommendedName>
        <fullName evidence="5">OmpA-like domain-containing protein</fullName>
    </recommendedName>
</protein>
<accession>A0A5B8YES2</accession>
<dbReference type="PROSITE" id="PS01068">
    <property type="entry name" value="OMPA_1"/>
    <property type="match status" value="1"/>
</dbReference>
<keyword evidence="7" id="KW-1185">Reference proteome</keyword>
<evidence type="ECO:0000256" key="3">
    <source>
        <dbReference type="ARBA" id="ARBA00023237"/>
    </source>
</evidence>
<keyword evidence="3" id="KW-0998">Cell outer membrane</keyword>
<dbReference type="AlphaFoldDB" id="A0A4Y6Q2V4"/>
<dbReference type="InterPro" id="IPR006665">
    <property type="entry name" value="OmpA-like"/>
</dbReference>
<keyword evidence="2 4" id="KW-0472">Membrane</keyword>
<evidence type="ECO:0000256" key="4">
    <source>
        <dbReference type="PROSITE-ProRule" id="PRU00473"/>
    </source>
</evidence>
<dbReference type="EMBL" id="CP041186">
    <property type="protein sequence ID" value="QDG54809.1"/>
    <property type="molecule type" value="Genomic_DNA"/>
</dbReference>
<evidence type="ECO:0000313" key="7">
    <source>
        <dbReference type="Proteomes" id="UP000315995"/>
    </source>
</evidence>
<accession>A0A4Y6Q2V4</accession>
<evidence type="ECO:0000259" key="5">
    <source>
        <dbReference type="PROSITE" id="PS51123"/>
    </source>
</evidence>
<comment type="subcellular location">
    <subcellularLocation>
        <location evidence="1">Cell outer membrane</location>
    </subcellularLocation>
</comment>
<dbReference type="PRINTS" id="PR01021">
    <property type="entry name" value="OMPADOMAIN"/>
</dbReference>
<dbReference type="Gene3D" id="3.30.1330.60">
    <property type="entry name" value="OmpA-like domain"/>
    <property type="match status" value="1"/>
</dbReference>
<feature type="domain" description="OmpA-like" evidence="5">
    <location>
        <begin position="42"/>
        <end position="158"/>
    </location>
</feature>
<dbReference type="InterPro" id="IPR036737">
    <property type="entry name" value="OmpA-like_sf"/>
</dbReference>
<dbReference type="Pfam" id="PF00691">
    <property type="entry name" value="OmpA"/>
    <property type="match status" value="1"/>
</dbReference>
<proteinExistence type="predicted"/>
<dbReference type="OrthoDB" id="9809164at2"/>
<evidence type="ECO:0000313" key="6">
    <source>
        <dbReference type="EMBL" id="QDG54809.1"/>
    </source>
</evidence>
<dbReference type="InterPro" id="IPR006664">
    <property type="entry name" value="OMP_bac"/>
</dbReference>
<dbReference type="PROSITE" id="PS51123">
    <property type="entry name" value="OMPA_2"/>
    <property type="match status" value="1"/>
</dbReference>
<reference evidence="6 7" key="1">
    <citation type="submission" date="2019-06" db="EMBL/GenBank/DDBJ databases">
        <title>Persicimonas caeni gen. nov., sp. nov., a predatory bacterium isolated from solar saltern.</title>
        <authorList>
            <person name="Wang S."/>
        </authorList>
    </citation>
    <scope>NUCLEOTIDE SEQUENCE [LARGE SCALE GENOMIC DNA]</scope>
    <source>
        <strain evidence="6 7">YN101</strain>
    </source>
</reference>
<dbReference type="CDD" id="cd07185">
    <property type="entry name" value="OmpA_C-like"/>
    <property type="match status" value="1"/>
</dbReference>
<dbReference type="PANTHER" id="PTHR30329:SF21">
    <property type="entry name" value="LIPOPROTEIN YIAD-RELATED"/>
    <property type="match status" value="1"/>
</dbReference>
<evidence type="ECO:0000256" key="1">
    <source>
        <dbReference type="ARBA" id="ARBA00004442"/>
    </source>
</evidence>
<organism evidence="6 7">
    <name type="scientific">Persicimonas caeni</name>
    <dbReference type="NCBI Taxonomy" id="2292766"/>
    <lineage>
        <taxon>Bacteria</taxon>
        <taxon>Deltaproteobacteria</taxon>
        <taxon>Bradymonadales</taxon>
        <taxon>Bradymonadaceae</taxon>
        <taxon>Persicimonas</taxon>
    </lineage>
</organism>
<dbReference type="InterPro" id="IPR050330">
    <property type="entry name" value="Bact_OuterMem_StrucFunc"/>
</dbReference>
<sequence>MSNDDCEAGQICEGGSCVAEPECSTDADCEDGEMCQEGQCVERPAAECDLEPVYFGYDTASLSSDARDELLENAECIKEGNLTVRIEGYADERGTSEYNIALGERRAKSVQSYLENLGVSSGQLSIVSYGEERLASTCGEQGPDSCHRLNRRVEFDVQ</sequence>
<gene>
    <name evidence="6" type="ORF">FIV42_00435</name>
</gene>